<name>A0A2N9HK87_FAGSY</name>
<dbReference type="Gene3D" id="3.30.230.10">
    <property type="match status" value="1"/>
</dbReference>
<dbReference type="InterPro" id="IPR020568">
    <property type="entry name" value="Ribosomal_Su5_D2-typ_SF"/>
</dbReference>
<proteinExistence type="inferred from homology"/>
<organism evidence="5">
    <name type="scientific">Fagus sylvatica</name>
    <name type="common">Beechnut</name>
    <dbReference type="NCBI Taxonomy" id="28930"/>
    <lineage>
        <taxon>Eukaryota</taxon>
        <taxon>Viridiplantae</taxon>
        <taxon>Streptophyta</taxon>
        <taxon>Embryophyta</taxon>
        <taxon>Tracheophyta</taxon>
        <taxon>Spermatophyta</taxon>
        <taxon>Magnoliopsida</taxon>
        <taxon>eudicotyledons</taxon>
        <taxon>Gunneridae</taxon>
        <taxon>Pentapetalae</taxon>
        <taxon>rosids</taxon>
        <taxon>fabids</taxon>
        <taxon>Fagales</taxon>
        <taxon>Fagaceae</taxon>
        <taxon>Fagus</taxon>
    </lineage>
</organism>
<keyword evidence="2" id="KW-0689">Ribosomal protein</keyword>
<dbReference type="GO" id="GO:0003735">
    <property type="term" value="F:structural constituent of ribosome"/>
    <property type="evidence" value="ECO:0007669"/>
    <property type="project" value="InterPro"/>
</dbReference>
<dbReference type="InterPro" id="IPR053346">
    <property type="entry name" value="Fra_a_1-associated"/>
</dbReference>
<dbReference type="FunFam" id="3.30.230.10:FF:000004">
    <property type="entry name" value="40S ribosomal protein S2"/>
    <property type="match status" value="1"/>
</dbReference>
<dbReference type="AlphaFoldDB" id="A0A2N9HK87"/>
<dbReference type="GO" id="GO:1990904">
    <property type="term" value="C:ribonucleoprotein complex"/>
    <property type="evidence" value="ECO:0007669"/>
    <property type="project" value="UniProtKB-KW"/>
</dbReference>
<evidence type="ECO:0000256" key="1">
    <source>
        <dbReference type="ARBA" id="ARBA00008945"/>
    </source>
</evidence>
<dbReference type="InterPro" id="IPR005324">
    <property type="entry name" value="Ribosomal_uS5_C"/>
</dbReference>
<dbReference type="Pfam" id="PF03719">
    <property type="entry name" value="Ribosomal_S5_C"/>
    <property type="match status" value="1"/>
</dbReference>
<comment type="similarity">
    <text evidence="1">Belongs to the universal ribosomal protein uS5 family.</text>
</comment>
<dbReference type="InterPro" id="IPR014721">
    <property type="entry name" value="Ribsml_uS5_D2-typ_fold_subgr"/>
</dbReference>
<evidence type="ECO:0000256" key="2">
    <source>
        <dbReference type="ARBA" id="ARBA00022980"/>
    </source>
</evidence>
<sequence length="235" mass="25637">MIRVNQLEAMVSKLLNLYSSIRLLEFQLIWPVEVVQSNKEYTEDDVTDEVLKGSVSFGSSELGALDFPGLRSDIEAIERSFFGGLNNFFEAAEEMKNGFFNAFGAPHLFDGESSSSPSMRRAIPIEHHHKEEAFPKSIEPNTGNVDLSGLAKDYGSGYWGNKIGKPHTVPCKVTGKCGSVTVRMVPAPRGAGIVAARVPKKVLQFAGIDDVFTSSRGSTKTLGNFVKVTTFALNE</sequence>
<reference evidence="5" key="1">
    <citation type="submission" date="2018-02" db="EMBL/GenBank/DDBJ databases">
        <authorList>
            <person name="Cohen D.B."/>
            <person name="Kent A.D."/>
        </authorList>
    </citation>
    <scope>NUCLEOTIDE SEQUENCE</scope>
</reference>
<dbReference type="PANTHER" id="PTHR35722">
    <property type="entry name" value="MAL D 1-ASSOCIATED PROTEIN"/>
    <property type="match status" value="1"/>
</dbReference>
<protein>
    <recommendedName>
        <fullName evidence="4">Small ribosomal subunit protein uS5 C-terminal domain-containing protein</fullName>
    </recommendedName>
</protein>
<dbReference type="GO" id="GO:0006412">
    <property type="term" value="P:translation"/>
    <property type="evidence" value="ECO:0007669"/>
    <property type="project" value="InterPro"/>
</dbReference>
<evidence type="ECO:0000259" key="4">
    <source>
        <dbReference type="Pfam" id="PF03719"/>
    </source>
</evidence>
<evidence type="ECO:0000256" key="3">
    <source>
        <dbReference type="ARBA" id="ARBA00023274"/>
    </source>
</evidence>
<accession>A0A2N9HK87</accession>
<dbReference type="SUPFAM" id="SSF54211">
    <property type="entry name" value="Ribosomal protein S5 domain 2-like"/>
    <property type="match status" value="1"/>
</dbReference>
<dbReference type="PANTHER" id="PTHR35722:SF1">
    <property type="entry name" value="MAL D 1-ASSOCIATED PROTEIN"/>
    <property type="match status" value="1"/>
</dbReference>
<feature type="domain" description="Small ribosomal subunit protein uS5 C-terminal" evidence="4">
    <location>
        <begin position="175"/>
        <end position="234"/>
    </location>
</feature>
<dbReference type="EMBL" id="OIVN01003566">
    <property type="protein sequence ID" value="SPD12160.1"/>
    <property type="molecule type" value="Genomic_DNA"/>
</dbReference>
<dbReference type="GO" id="GO:0005840">
    <property type="term" value="C:ribosome"/>
    <property type="evidence" value="ECO:0007669"/>
    <property type="project" value="UniProtKB-KW"/>
</dbReference>
<keyword evidence="3" id="KW-0687">Ribonucleoprotein</keyword>
<evidence type="ECO:0000313" key="5">
    <source>
        <dbReference type="EMBL" id="SPD12160.1"/>
    </source>
</evidence>
<gene>
    <name evidence="5" type="ORF">FSB_LOCUS40042</name>
</gene>